<sequence length="71" mass="8130">MVSTLHPYIPNLKKAHLKPKAKNTSDKKKSGKAGKARNGQWISWTFWNDSGELFGFSETVLADFLDFLERF</sequence>
<evidence type="ECO:0000256" key="1">
    <source>
        <dbReference type="SAM" id="MobiDB-lite"/>
    </source>
</evidence>
<accession>U9SY35</accession>
<organism evidence="2">
    <name type="scientific">Rhizophagus irregularis (strain DAOM 181602 / DAOM 197198 / MUCL 43194)</name>
    <name type="common">Arbuscular mycorrhizal fungus</name>
    <name type="synonym">Glomus intraradices</name>
    <dbReference type="NCBI Taxonomy" id="747089"/>
    <lineage>
        <taxon>Eukaryota</taxon>
        <taxon>Fungi</taxon>
        <taxon>Fungi incertae sedis</taxon>
        <taxon>Mucoromycota</taxon>
        <taxon>Glomeromycotina</taxon>
        <taxon>Glomeromycetes</taxon>
        <taxon>Glomerales</taxon>
        <taxon>Glomeraceae</taxon>
        <taxon>Rhizophagus</taxon>
    </lineage>
</organism>
<dbReference type="EMBL" id="KI297537">
    <property type="protein sequence ID" value="ERZ99991.1"/>
    <property type="molecule type" value="Genomic_DNA"/>
</dbReference>
<proteinExistence type="predicted"/>
<dbReference type="AlphaFoldDB" id="U9SY35"/>
<reference evidence="2" key="1">
    <citation type="submission" date="2013-07" db="EMBL/GenBank/DDBJ databases">
        <title>The genome of an arbuscular mycorrhizal fungus provides insights into the evolution of the oldest plant symbiosis.</title>
        <authorList>
            <consortium name="DOE Joint Genome Institute"/>
            <person name="Tisserant E."/>
            <person name="Malbreil M."/>
            <person name="Kuo A."/>
            <person name="Kohler A."/>
            <person name="Symeonidi A."/>
            <person name="Balestrini R."/>
            <person name="Charron P."/>
            <person name="Duensing N."/>
            <person name="Frei-dit-Frey N."/>
            <person name="Gianinazzi-Pearson V."/>
            <person name="Gilbert B."/>
            <person name="Handa Y."/>
            <person name="Hijri M."/>
            <person name="Kaul R."/>
            <person name="Kawaguchi M."/>
            <person name="Krajinski F."/>
            <person name="Lammers P."/>
            <person name="Lapierre D."/>
            <person name="Masclaux F.G."/>
            <person name="Murat C."/>
            <person name="Morin E."/>
            <person name="Ndikumana S."/>
            <person name="Pagni M."/>
            <person name="Petitpierre D."/>
            <person name="Requena N."/>
            <person name="Rosikiewicz P."/>
            <person name="Riley R."/>
            <person name="Saito K."/>
            <person name="San Clemente H."/>
            <person name="Shapiro H."/>
            <person name="van Tuinen D."/>
            <person name="Becard G."/>
            <person name="Bonfante P."/>
            <person name="Paszkowski U."/>
            <person name="Shachar-Hill Y."/>
            <person name="Young J.P."/>
            <person name="Sanders I.R."/>
            <person name="Henrissat B."/>
            <person name="Rensing S.A."/>
            <person name="Grigoriev I.V."/>
            <person name="Corradi N."/>
            <person name="Roux C."/>
            <person name="Martin F."/>
        </authorList>
    </citation>
    <scope>NUCLEOTIDE SEQUENCE</scope>
    <source>
        <strain evidence="2">DAOM 197198</strain>
    </source>
</reference>
<gene>
    <name evidence="2" type="ORF">GLOINDRAFT_8951</name>
</gene>
<dbReference type="HOGENOM" id="CLU_2741357_0_0_1"/>
<name>U9SY35_RHIID</name>
<protein>
    <submittedName>
        <fullName evidence="2">Uncharacterized protein</fullName>
    </submittedName>
</protein>
<feature type="region of interest" description="Disordered" evidence="1">
    <location>
        <begin position="16"/>
        <end position="36"/>
    </location>
</feature>
<evidence type="ECO:0000313" key="2">
    <source>
        <dbReference type="EMBL" id="ERZ99991.1"/>
    </source>
</evidence>